<organism evidence="2">
    <name type="scientific">uncultured Caudovirales phage</name>
    <dbReference type="NCBI Taxonomy" id="2100421"/>
    <lineage>
        <taxon>Viruses</taxon>
        <taxon>Duplodnaviria</taxon>
        <taxon>Heunggongvirae</taxon>
        <taxon>Uroviricota</taxon>
        <taxon>Caudoviricetes</taxon>
        <taxon>Peduoviridae</taxon>
        <taxon>Maltschvirus</taxon>
        <taxon>Maltschvirus maltsch</taxon>
    </lineage>
</organism>
<feature type="compositionally biased region" description="Basic residues" evidence="1">
    <location>
        <begin position="41"/>
        <end position="55"/>
    </location>
</feature>
<name>A0A6J7WXB3_9CAUD</name>
<evidence type="ECO:0000256" key="1">
    <source>
        <dbReference type="SAM" id="MobiDB-lite"/>
    </source>
</evidence>
<proteinExistence type="predicted"/>
<feature type="region of interest" description="Disordered" evidence="1">
    <location>
        <begin position="1"/>
        <end position="55"/>
    </location>
</feature>
<reference evidence="2" key="1">
    <citation type="submission" date="2020-05" db="EMBL/GenBank/DDBJ databases">
        <authorList>
            <person name="Chiriac C."/>
            <person name="Salcher M."/>
            <person name="Ghai R."/>
            <person name="Kavagutti S V."/>
        </authorList>
    </citation>
    <scope>NUCLEOTIDE SEQUENCE</scope>
</reference>
<accession>A0A6J7WXB3</accession>
<sequence>MPLSKGKSNKTVSKNISTMVKEGKPQKQAIAIALSEAGRSLPKRGSRTATFKKNK</sequence>
<protein>
    <submittedName>
        <fullName evidence="2">Uncharacterized protein</fullName>
    </submittedName>
</protein>
<dbReference type="EMBL" id="LR798312">
    <property type="protein sequence ID" value="CAB5222621.1"/>
    <property type="molecule type" value="Genomic_DNA"/>
</dbReference>
<feature type="compositionally biased region" description="Polar residues" evidence="1">
    <location>
        <begin position="9"/>
        <end position="18"/>
    </location>
</feature>
<gene>
    <name evidence="2" type="ORF">UFOVP371_21</name>
</gene>
<evidence type="ECO:0000313" key="2">
    <source>
        <dbReference type="EMBL" id="CAB5222621.1"/>
    </source>
</evidence>